<reference evidence="2 3" key="1">
    <citation type="submission" date="2021-02" db="EMBL/GenBank/DDBJ databases">
        <title>Variation within the Batrachochytrium salamandrivorans European outbreak.</title>
        <authorList>
            <person name="Kelly M."/>
            <person name="Pasmans F."/>
            <person name="Shea T.P."/>
            <person name="Munoz J.F."/>
            <person name="Carranza S."/>
            <person name="Cuomo C.A."/>
            <person name="Martel A."/>
        </authorList>
    </citation>
    <scope>NUCLEOTIDE SEQUENCE [LARGE SCALE GENOMIC DNA]</scope>
    <source>
        <strain evidence="2 3">AMFP18/2</strain>
    </source>
</reference>
<protein>
    <recommendedName>
        <fullName evidence="4">FTP domain-containing protein</fullName>
    </recommendedName>
</protein>
<feature type="non-terminal residue" evidence="2">
    <location>
        <position position="176"/>
    </location>
</feature>
<feature type="signal peptide" evidence="1">
    <location>
        <begin position="1"/>
        <end position="19"/>
    </location>
</feature>
<evidence type="ECO:0008006" key="4">
    <source>
        <dbReference type="Google" id="ProtNLM"/>
    </source>
</evidence>
<keyword evidence="1" id="KW-0732">Signal</keyword>
<sequence length="176" mass="19383">MVAVSFVLVLALVSSTVIAQPGIDDSPKLFTTSVHRWLPLDEGTPTPPSDEDPADIGLSYILQQLNIQPDEFTRRTNFTDRFGVTHLYGMPLHKGSLIENLHAAVHIKDSQVFFYSATTIDDDHALAKRSPSPPELTVRMSFEDAVKVAVDCLGVPFYNAIAPTLEYHKTGDGNIF</sequence>
<dbReference type="Proteomes" id="UP001648503">
    <property type="component" value="Unassembled WGS sequence"/>
</dbReference>
<name>A0ABQ8FH25_9FUNG</name>
<organism evidence="2 3">
    <name type="scientific">Batrachochytrium salamandrivorans</name>
    <dbReference type="NCBI Taxonomy" id="1357716"/>
    <lineage>
        <taxon>Eukaryota</taxon>
        <taxon>Fungi</taxon>
        <taxon>Fungi incertae sedis</taxon>
        <taxon>Chytridiomycota</taxon>
        <taxon>Chytridiomycota incertae sedis</taxon>
        <taxon>Chytridiomycetes</taxon>
        <taxon>Rhizophydiales</taxon>
        <taxon>Rhizophydiales incertae sedis</taxon>
        <taxon>Batrachochytrium</taxon>
    </lineage>
</organism>
<gene>
    <name evidence="2" type="ORF">BASA50_005032</name>
</gene>
<accession>A0ABQ8FH25</accession>
<comment type="caution">
    <text evidence="2">The sequence shown here is derived from an EMBL/GenBank/DDBJ whole genome shotgun (WGS) entry which is preliminary data.</text>
</comment>
<evidence type="ECO:0000313" key="2">
    <source>
        <dbReference type="EMBL" id="KAH6596594.1"/>
    </source>
</evidence>
<keyword evidence="3" id="KW-1185">Reference proteome</keyword>
<feature type="chain" id="PRO_5047205651" description="FTP domain-containing protein" evidence="1">
    <location>
        <begin position="20"/>
        <end position="176"/>
    </location>
</feature>
<dbReference type="EMBL" id="JAFCIX010000208">
    <property type="protein sequence ID" value="KAH6596594.1"/>
    <property type="molecule type" value="Genomic_DNA"/>
</dbReference>
<evidence type="ECO:0000313" key="3">
    <source>
        <dbReference type="Proteomes" id="UP001648503"/>
    </source>
</evidence>
<evidence type="ECO:0000256" key="1">
    <source>
        <dbReference type="SAM" id="SignalP"/>
    </source>
</evidence>
<proteinExistence type="predicted"/>